<dbReference type="InterPro" id="IPR013083">
    <property type="entry name" value="Znf_RING/FYVE/PHD"/>
</dbReference>
<keyword evidence="2" id="KW-0808">Transferase</keyword>
<evidence type="ECO:0000256" key="10">
    <source>
        <dbReference type="SAM" id="Phobius"/>
    </source>
</evidence>
<evidence type="ECO:0000313" key="12">
    <source>
        <dbReference type="Proteomes" id="UP000887578"/>
    </source>
</evidence>
<evidence type="ECO:0000259" key="11">
    <source>
        <dbReference type="PROSITE" id="PS51292"/>
    </source>
</evidence>
<dbReference type="Proteomes" id="UP000887578">
    <property type="component" value="Unplaced"/>
</dbReference>
<keyword evidence="4" id="KW-0479">Metal-binding</keyword>
<evidence type="ECO:0000313" key="13">
    <source>
        <dbReference type="WBParaSite" id="PDA_v2.g24091.t1"/>
    </source>
</evidence>
<feature type="transmembrane region" description="Helical" evidence="10">
    <location>
        <begin position="128"/>
        <end position="149"/>
    </location>
</feature>
<dbReference type="Pfam" id="PF12906">
    <property type="entry name" value="RINGv"/>
    <property type="match status" value="1"/>
</dbReference>
<sequence length="173" mass="19852">MAPAILESLLGRNERAVCRICQSETGIMIRPCACAGTMADIHENCLNEWVSRSKAEKCEICKESYAQAKRFRPIREWTKPEITFRLCLMVASYICAYLSILNILSICAERKFFDRVFVRGYPPRGADWVRIVIAAILLIMDSCIFSILFDKIVGYFARQRVLRFIDNPNQSAK</sequence>
<dbReference type="GO" id="GO:0016020">
    <property type="term" value="C:membrane"/>
    <property type="evidence" value="ECO:0007669"/>
    <property type="project" value="UniProtKB-SubCell"/>
</dbReference>
<dbReference type="PANTHER" id="PTHR46065">
    <property type="entry name" value="E3 UBIQUITIN-PROTEIN LIGASE MARCH 2/3 FAMILY MEMBER"/>
    <property type="match status" value="1"/>
</dbReference>
<feature type="transmembrane region" description="Helical" evidence="10">
    <location>
        <begin position="82"/>
        <end position="108"/>
    </location>
</feature>
<organism evidence="12 13">
    <name type="scientific">Panagrolaimus davidi</name>
    <dbReference type="NCBI Taxonomy" id="227884"/>
    <lineage>
        <taxon>Eukaryota</taxon>
        <taxon>Metazoa</taxon>
        <taxon>Ecdysozoa</taxon>
        <taxon>Nematoda</taxon>
        <taxon>Chromadorea</taxon>
        <taxon>Rhabditida</taxon>
        <taxon>Tylenchina</taxon>
        <taxon>Panagrolaimomorpha</taxon>
        <taxon>Panagrolaimoidea</taxon>
        <taxon>Panagrolaimidae</taxon>
        <taxon>Panagrolaimus</taxon>
    </lineage>
</organism>
<evidence type="ECO:0000256" key="2">
    <source>
        <dbReference type="ARBA" id="ARBA00022679"/>
    </source>
</evidence>
<reference evidence="13" key="1">
    <citation type="submission" date="2022-11" db="UniProtKB">
        <authorList>
            <consortium name="WormBaseParasite"/>
        </authorList>
    </citation>
    <scope>IDENTIFICATION</scope>
</reference>
<evidence type="ECO:0000256" key="5">
    <source>
        <dbReference type="ARBA" id="ARBA00022771"/>
    </source>
</evidence>
<evidence type="ECO:0000256" key="3">
    <source>
        <dbReference type="ARBA" id="ARBA00022692"/>
    </source>
</evidence>
<dbReference type="WBParaSite" id="PDA_v2.g24091.t1">
    <property type="protein sequence ID" value="PDA_v2.g24091.t1"/>
    <property type="gene ID" value="PDA_v2.g24091"/>
</dbReference>
<evidence type="ECO:0000256" key="1">
    <source>
        <dbReference type="ARBA" id="ARBA00004141"/>
    </source>
</evidence>
<dbReference type="Gene3D" id="3.30.40.10">
    <property type="entry name" value="Zinc/RING finger domain, C3HC4 (zinc finger)"/>
    <property type="match status" value="1"/>
</dbReference>
<keyword evidence="8 10" id="KW-1133">Transmembrane helix</keyword>
<evidence type="ECO:0000256" key="6">
    <source>
        <dbReference type="ARBA" id="ARBA00022786"/>
    </source>
</evidence>
<dbReference type="PANTHER" id="PTHR46065:SF3">
    <property type="entry name" value="FI20425P1"/>
    <property type="match status" value="1"/>
</dbReference>
<protein>
    <submittedName>
        <fullName evidence="13">RING-CH-type domain-containing protein</fullName>
    </submittedName>
</protein>
<dbReference type="AlphaFoldDB" id="A0A914PZ06"/>
<evidence type="ECO:0000256" key="7">
    <source>
        <dbReference type="ARBA" id="ARBA00022833"/>
    </source>
</evidence>
<evidence type="ECO:0000256" key="8">
    <source>
        <dbReference type="ARBA" id="ARBA00022989"/>
    </source>
</evidence>
<dbReference type="SMART" id="SM00744">
    <property type="entry name" value="RINGv"/>
    <property type="match status" value="1"/>
</dbReference>
<keyword evidence="9 10" id="KW-0472">Membrane</keyword>
<keyword evidence="6" id="KW-0833">Ubl conjugation pathway</keyword>
<keyword evidence="12" id="KW-1185">Reference proteome</keyword>
<dbReference type="InterPro" id="IPR011016">
    <property type="entry name" value="Znf_RING-CH"/>
</dbReference>
<feature type="domain" description="RING-CH-type" evidence="11">
    <location>
        <begin position="10"/>
        <end position="68"/>
    </location>
</feature>
<dbReference type="SUPFAM" id="SSF57850">
    <property type="entry name" value="RING/U-box"/>
    <property type="match status" value="1"/>
</dbReference>
<proteinExistence type="predicted"/>
<evidence type="ECO:0000256" key="9">
    <source>
        <dbReference type="ARBA" id="ARBA00023136"/>
    </source>
</evidence>
<evidence type="ECO:0000256" key="4">
    <source>
        <dbReference type="ARBA" id="ARBA00022723"/>
    </source>
</evidence>
<keyword evidence="5" id="KW-0863">Zinc-finger</keyword>
<comment type="subcellular location">
    <subcellularLocation>
        <location evidence="1">Membrane</location>
        <topology evidence="1">Multi-pass membrane protein</topology>
    </subcellularLocation>
</comment>
<dbReference type="GO" id="GO:0004842">
    <property type="term" value="F:ubiquitin-protein transferase activity"/>
    <property type="evidence" value="ECO:0007669"/>
    <property type="project" value="TreeGrafter"/>
</dbReference>
<dbReference type="GO" id="GO:0016567">
    <property type="term" value="P:protein ubiquitination"/>
    <property type="evidence" value="ECO:0007669"/>
    <property type="project" value="TreeGrafter"/>
</dbReference>
<keyword evidence="7" id="KW-0862">Zinc</keyword>
<accession>A0A914PZ06</accession>
<keyword evidence="3 10" id="KW-0812">Transmembrane</keyword>
<dbReference type="PROSITE" id="PS51292">
    <property type="entry name" value="ZF_RING_CH"/>
    <property type="match status" value="1"/>
</dbReference>
<dbReference type="GO" id="GO:0008270">
    <property type="term" value="F:zinc ion binding"/>
    <property type="evidence" value="ECO:0007669"/>
    <property type="project" value="UniProtKB-KW"/>
</dbReference>
<name>A0A914PZ06_9BILA</name>